<keyword evidence="2 4" id="KW-0808">Transferase</keyword>
<evidence type="ECO:0000256" key="1">
    <source>
        <dbReference type="ARBA" id="ARBA00022603"/>
    </source>
</evidence>
<sequence length="201" mass="21441">MPQASHYFTPQAPARAATRTVELRLGDRALRFRTAPGVFARSSVDRGTRLLLEAADLGGARRILDLGCGYGAMGIVAAAVVPQARVVLVDINPRAVALAQENIALNGLANAEARCGDGCAPVAGEQFDLVLFNPPIRAGRSVVLRLLGEAHACLRPGGRLYFVARTQQGARTLGRRMGETYAEVREVARGSGFRVFEGCRV</sequence>
<dbReference type="PANTHER" id="PTHR47816">
    <property type="entry name" value="RIBOSOMAL RNA SMALL SUBUNIT METHYLTRANSFERASE C"/>
    <property type="match status" value="1"/>
</dbReference>
<proteinExistence type="predicted"/>
<dbReference type="SUPFAM" id="SSF53335">
    <property type="entry name" value="S-adenosyl-L-methionine-dependent methyltransferases"/>
    <property type="match status" value="1"/>
</dbReference>
<dbReference type="Gene3D" id="3.40.50.150">
    <property type="entry name" value="Vaccinia Virus protein VP39"/>
    <property type="match status" value="1"/>
</dbReference>
<dbReference type="InterPro" id="IPR046977">
    <property type="entry name" value="RsmC/RlmG"/>
</dbReference>
<dbReference type="PANTHER" id="PTHR47816:SF4">
    <property type="entry name" value="RIBOSOMAL RNA SMALL SUBUNIT METHYLTRANSFERASE C"/>
    <property type="match status" value="1"/>
</dbReference>
<reference evidence="4 5" key="1">
    <citation type="journal article" date="2019" name="Nat. Microbiol.">
        <title>Mediterranean grassland soil C-N compound turnover is dependent on rainfall and depth, and is mediated by genomically divergent microorganisms.</title>
        <authorList>
            <person name="Diamond S."/>
            <person name="Andeer P.F."/>
            <person name="Li Z."/>
            <person name="Crits-Christoph A."/>
            <person name="Burstein D."/>
            <person name="Anantharaman K."/>
            <person name="Lane K.R."/>
            <person name="Thomas B.C."/>
            <person name="Pan C."/>
            <person name="Northen T.R."/>
            <person name="Banfield J.F."/>
        </authorList>
    </citation>
    <scope>NUCLEOTIDE SEQUENCE [LARGE SCALE GENOMIC DNA]</scope>
    <source>
        <strain evidence="4">NP_5</strain>
    </source>
</reference>
<accession>A0A537M0N2</accession>
<protein>
    <submittedName>
        <fullName evidence="4">Class I SAM-dependent methyltransferase</fullName>
    </submittedName>
</protein>
<gene>
    <name evidence="4" type="ORF">E6H02_04570</name>
</gene>
<evidence type="ECO:0000259" key="3">
    <source>
        <dbReference type="Pfam" id="PF05175"/>
    </source>
</evidence>
<dbReference type="GO" id="GO:0008757">
    <property type="term" value="F:S-adenosylmethionine-dependent methyltransferase activity"/>
    <property type="evidence" value="ECO:0007669"/>
    <property type="project" value="InterPro"/>
</dbReference>
<dbReference type="InterPro" id="IPR007848">
    <property type="entry name" value="Small_mtfrase_dom"/>
</dbReference>
<evidence type="ECO:0000313" key="5">
    <source>
        <dbReference type="Proteomes" id="UP000320393"/>
    </source>
</evidence>
<evidence type="ECO:0000256" key="2">
    <source>
        <dbReference type="ARBA" id="ARBA00022679"/>
    </source>
</evidence>
<dbReference type="GO" id="GO:0032259">
    <property type="term" value="P:methylation"/>
    <property type="evidence" value="ECO:0007669"/>
    <property type="project" value="UniProtKB-KW"/>
</dbReference>
<dbReference type="InterPro" id="IPR029063">
    <property type="entry name" value="SAM-dependent_MTases_sf"/>
</dbReference>
<name>A0A537M0N2_9BACT</name>
<feature type="domain" description="Methyltransferase small" evidence="3">
    <location>
        <begin position="30"/>
        <end position="196"/>
    </location>
</feature>
<evidence type="ECO:0000313" key="4">
    <source>
        <dbReference type="EMBL" id="TMJ13799.1"/>
    </source>
</evidence>
<keyword evidence="1 4" id="KW-0489">Methyltransferase</keyword>
<dbReference type="Pfam" id="PF05175">
    <property type="entry name" value="MTS"/>
    <property type="match status" value="1"/>
</dbReference>
<dbReference type="EMBL" id="VBAM01000144">
    <property type="protein sequence ID" value="TMJ13799.1"/>
    <property type="molecule type" value="Genomic_DNA"/>
</dbReference>
<dbReference type="Proteomes" id="UP000320393">
    <property type="component" value="Unassembled WGS sequence"/>
</dbReference>
<organism evidence="4 5">
    <name type="scientific">Candidatus Segetimicrobium genomatis</name>
    <dbReference type="NCBI Taxonomy" id="2569760"/>
    <lineage>
        <taxon>Bacteria</taxon>
        <taxon>Bacillati</taxon>
        <taxon>Candidatus Sysuimicrobiota</taxon>
        <taxon>Candidatus Sysuimicrobiia</taxon>
        <taxon>Candidatus Sysuimicrobiales</taxon>
        <taxon>Candidatus Segetimicrobiaceae</taxon>
        <taxon>Candidatus Segetimicrobium</taxon>
    </lineage>
</organism>
<comment type="caution">
    <text evidence="4">The sequence shown here is derived from an EMBL/GenBank/DDBJ whole genome shotgun (WGS) entry which is preliminary data.</text>
</comment>
<dbReference type="CDD" id="cd02440">
    <property type="entry name" value="AdoMet_MTases"/>
    <property type="match status" value="1"/>
</dbReference>
<dbReference type="AlphaFoldDB" id="A0A537M0N2"/>